<evidence type="ECO:0000256" key="2">
    <source>
        <dbReference type="ARBA" id="ARBA00022475"/>
    </source>
</evidence>
<dbReference type="Pfam" id="PF01435">
    <property type="entry name" value="Peptidase_M48"/>
    <property type="match status" value="1"/>
</dbReference>
<keyword evidence="14" id="KW-1185">Reference proteome</keyword>
<dbReference type="GO" id="GO:0004222">
    <property type="term" value="F:metalloendopeptidase activity"/>
    <property type="evidence" value="ECO:0007669"/>
    <property type="project" value="InterPro"/>
</dbReference>
<reference evidence="13" key="1">
    <citation type="journal article" date="2014" name="Int. J. Syst. Evol. Microbiol.">
        <title>Complete genome sequence of Corynebacterium casei LMG S-19264T (=DSM 44701T), isolated from a smear-ripened cheese.</title>
        <authorList>
            <consortium name="US DOE Joint Genome Institute (JGI-PGF)"/>
            <person name="Walter F."/>
            <person name="Albersmeier A."/>
            <person name="Kalinowski J."/>
            <person name="Ruckert C."/>
        </authorList>
    </citation>
    <scope>NUCLEOTIDE SEQUENCE</scope>
    <source>
        <strain evidence="13">CGMCC 1.10998</strain>
    </source>
</reference>
<feature type="transmembrane region" description="Helical" evidence="11">
    <location>
        <begin position="61"/>
        <end position="79"/>
    </location>
</feature>
<evidence type="ECO:0000256" key="9">
    <source>
        <dbReference type="ARBA" id="ARBA00023049"/>
    </source>
</evidence>
<dbReference type="PANTHER" id="PTHR43221">
    <property type="entry name" value="PROTEASE HTPX"/>
    <property type="match status" value="1"/>
</dbReference>
<evidence type="ECO:0000256" key="4">
    <source>
        <dbReference type="ARBA" id="ARBA00022692"/>
    </source>
</evidence>
<organism evidence="13 14">
    <name type="scientific">Undibacterium terreum</name>
    <dbReference type="NCBI Taxonomy" id="1224302"/>
    <lineage>
        <taxon>Bacteria</taxon>
        <taxon>Pseudomonadati</taxon>
        <taxon>Pseudomonadota</taxon>
        <taxon>Betaproteobacteria</taxon>
        <taxon>Burkholderiales</taxon>
        <taxon>Oxalobacteraceae</taxon>
        <taxon>Undibacterium</taxon>
    </lineage>
</organism>
<evidence type="ECO:0000256" key="3">
    <source>
        <dbReference type="ARBA" id="ARBA00022670"/>
    </source>
</evidence>
<evidence type="ECO:0000259" key="12">
    <source>
        <dbReference type="Pfam" id="PF01435"/>
    </source>
</evidence>
<keyword evidence="10 11" id="KW-0472">Membrane</keyword>
<reference evidence="13" key="2">
    <citation type="submission" date="2020-09" db="EMBL/GenBank/DDBJ databases">
        <authorList>
            <person name="Sun Q."/>
            <person name="Zhou Y."/>
        </authorList>
    </citation>
    <scope>NUCLEOTIDE SEQUENCE</scope>
    <source>
        <strain evidence="13">CGMCC 1.10998</strain>
    </source>
</reference>
<keyword evidence="8 11" id="KW-1133">Transmembrane helix</keyword>
<dbReference type="InterPro" id="IPR001915">
    <property type="entry name" value="Peptidase_M48"/>
</dbReference>
<dbReference type="GO" id="GO:0006508">
    <property type="term" value="P:proteolysis"/>
    <property type="evidence" value="ECO:0007669"/>
    <property type="project" value="UniProtKB-KW"/>
</dbReference>
<evidence type="ECO:0000256" key="8">
    <source>
        <dbReference type="ARBA" id="ARBA00022989"/>
    </source>
</evidence>
<name>A0A916UUY2_9BURK</name>
<keyword evidence="5" id="KW-0479">Metal-binding</keyword>
<dbReference type="EMBL" id="BMED01000004">
    <property type="protein sequence ID" value="GGC87974.1"/>
    <property type="molecule type" value="Genomic_DNA"/>
</dbReference>
<protein>
    <submittedName>
        <fullName evidence="13">Zn-dependent protease</fullName>
    </submittedName>
</protein>
<dbReference type="GO" id="GO:0046872">
    <property type="term" value="F:metal ion binding"/>
    <property type="evidence" value="ECO:0007669"/>
    <property type="project" value="UniProtKB-KW"/>
</dbReference>
<evidence type="ECO:0000313" key="14">
    <source>
        <dbReference type="Proteomes" id="UP000637423"/>
    </source>
</evidence>
<keyword evidence="2" id="KW-1003">Cell membrane</keyword>
<keyword evidence="7" id="KW-0862">Zinc</keyword>
<keyword evidence="3 13" id="KW-0645">Protease</keyword>
<dbReference type="PANTHER" id="PTHR43221:SF2">
    <property type="entry name" value="PROTEASE HTPX HOMOLOG"/>
    <property type="match status" value="1"/>
</dbReference>
<keyword evidence="4 11" id="KW-0812">Transmembrane</keyword>
<evidence type="ECO:0000256" key="11">
    <source>
        <dbReference type="SAM" id="Phobius"/>
    </source>
</evidence>
<feature type="transmembrane region" description="Helical" evidence="11">
    <location>
        <begin position="230"/>
        <end position="252"/>
    </location>
</feature>
<sequence>MDFFEQQDQAHRQSKKLLLLFLLAVVAIVLAVNGSLALIWIWASGGSLHSMHPGHAYPRGFFLTNTVLTLLFIGGGTMLETFRLRDGGDAVAQMAGGRLVMPSSQDLRERRLLNIVEEMSLASGIACPRVYILDKEDAINAFAAGYHQNEAVVAVTQGALSRLTRDELQGVVGHEFSHIMNGDMRMNIQLIGVLFGIQMLSGFGQELIYWSTRFGSSRSRDEKGPPLQLVLLVVGVVLFVIGYVGIFFGRLIKSAVSRQREYLADASSVQFTRNPDGIGGALRKIGGLTRINQCGSRIDSPKAEQLSHLFLGAAKPNLLSGLFATHPPLKERLRRVYGKNVDFLEADELYEEQNIPPLPEGIFGFGSRNIDAARYAKSKEQSLAASAGLSFGNQQQTQEQLAPELVGAVRDPLGASALVYALLLDRSDAQAYAVQIAILNQDAPAQCALATMLVEAIARLPRSARLPLLDLAMPALHMLSAEQGIILLAVVDKLIAADQRTTLAEFVVQTVLSRRLNARARRAGAIKFNALTELRTETILLLSLLAFAVGETGSAGQAFARGAAAVPELSIAGKDMLSVTRLDFSNVKQALDRLNQLTPLAKPFLIRMLLAGAGANMNVQVADLLRCICAAIDSPVPDAVAASYTSHHWAYREA</sequence>
<evidence type="ECO:0000256" key="7">
    <source>
        <dbReference type="ARBA" id="ARBA00022833"/>
    </source>
</evidence>
<dbReference type="RefSeq" id="WP_188567784.1">
    <property type="nucleotide sequence ID" value="NZ_BMED01000004.1"/>
</dbReference>
<feature type="transmembrane region" description="Helical" evidence="11">
    <location>
        <begin position="17"/>
        <end position="41"/>
    </location>
</feature>
<comment type="caution">
    <text evidence="13">The sequence shown here is derived from an EMBL/GenBank/DDBJ whole genome shotgun (WGS) entry which is preliminary data.</text>
</comment>
<dbReference type="Proteomes" id="UP000637423">
    <property type="component" value="Unassembled WGS sequence"/>
</dbReference>
<dbReference type="CDD" id="cd07340">
    <property type="entry name" value="M48B_Htpx_like"/>
    <property type="match status" value="1"/>
</dbReference>
<dbReference type="InterPro" id="IPR050083">
    <property type="entry name" value="HtpX_protease"/>
</dbReference>
<accession>A0A916UUY2</accession>
<evidence type="ECO:0000256" key="6">
    <source>
        <dbReference type="ARBA" id="ARBA00022801"/>
    </source>
</evidence>
<dbReference type="Gene3D" id="3.30.2010.10">
    <property type="entry name" value="Metalloproteases ('zincins'), catalytic domain"/>
    <property type="match status" value="1"/>
</dbReference>
<gene>
    <name evidence="13" type="ORF">GCM10011396_38980</name>
</gene>
<proteinExistence type="predicted"/>
<evidence type="ECO:0000313" key="13">
    <source>
        <dbReference type="EMBL" id="GGC87974.1"/>
    </source>
</evidence>
<feature type="domain" description="Peptidase M48" evidence="12">
    <location>
        <begin position="107"/>
        <end position="336"/>
    </location>
</feature>
<evidence type="ECO:0000256" key="1">
    <source>
        <dbReference type="ARBA" id="ARBA00001947"/>
    </source>
</evidence>
<keyword evidence="9" id="KW-0482">Metalloprotease</keyword>
<feature type="transmembrane region" description="Helical" evidence="11">
    <location>
        <begin position="190"/>
        <end position="210"/>
    </location>
</feature>
<evidence type="ECO:0000256" key="10">
    <source>
        <dbReference type="ARBA" id="ARBA00023136"/>
    </source>
</evidence>
<dbReference type="AlphaFoldDB" id="A0A916UUY2"/>
<evidence type="ECO:0000256" key="5">
    <source>
        <dbReference type="ARBA" id="ARBA00022723"/>
    </source>
</evidence>
<comment type="cofactor">
    <cofactor evidence="1">
        <name>Zn(2+)</name>
        <dbReference type="ChEBI" id="CHEBI:29105"/>
    </cofactor>
</comment>
<keyword evidence="6" id="KW-0378">Hydrolase</keyword>